<dbReference type="AlphaFoldDB" id="A0A1F4VND9"/>
<evidence type="ECO:0000256" key="2">
    <source>
        <dbReference type="SAM" id="Phobius"/>
    </source>
</evidence>
<dbReference type="EMBL" id="MEVK01000034">
    <property type="protein sequence ID" value="OGC58580.1"/>
    <property type="molecule type" value="Genomic_DNA"/>
</dbReference>
<protein>
    <recommendedName>
        <fullName evidence="3">LysM domain-containing protein</fullName>
    </recommendedName>
</protein>
<evidence type="ECO:0000313" key="4">
    <source>
        <dbReference type="EMBL" id="OGC58580.1"/>
    </source>
</evidence>
<comment type="caution">
    <text evidence="4">The sequence shown here is derived from an EMBL/GenBank/DDBJ whole genome shotgun (WGS) entry which is preliminary data.</text>
</comment>
<keyword evidence="2" id="KW-0812">Transmembrane</keyword>
<accession>A0A1F4VND9</accession>
<dbReference type="Gene3D" id="3.10.350.10">
    <property type="entry name" value="LysM domain"/>
    <property type="match status" value="1"/>
</dbReference>
<sequence>MAVPIEDLDDDDLQVSRNSLTVLITGILIIIAAFVTYNFFANRSNEAKNNPDVSVAQLQDELNKKDEGKSDSQQKPATDQDTTGGISGGSLGTTDVNLDKATGGPVAGVESAWIATDMVPNSITVASYQVQTGDTLWEIAEARYGSGYEWTKILSANINNVGFLQNGSQALIAPGQSLVLPN</sequence>
<keyword evidence="2" id="KW-0472">Membrane</keyword>
<dbReference type="SMART" id="SM00257">
    <property type="entry name" value="LysM"/>
    <property type="match status" value="1"/>
</dbReference>
<proteinExistence type="predicted"/>
<feature type="region of interest" description="Disordered" evidence="1">
    <location>
        <begin position="63"/>
        <end position="97"/>
    </location>
</feature>
<feature type="domain" description="LysM" evidence="3">
    <location>
        <begin position="126"/>
        <end position="180"/>
    </location>
</feature>
<dbReference type="InterPro" id="IPR018392">
    <property type="entry name" value="LysM"/>
</dbReference>
<evidence type="ECO:0000313" key="5">
    <source>
        <dbReference type="Proteomes" id="UP000178964"/>
    </source>
</evidence>
<dbReference type="CDD" id="cd00118">
    <property type="entry name" value="LysM"/>
    <property type="match status" value="1"/>
</dbReference>
<reference evidence="4 5" key="1">
    <citation type="journal article" date="2016" name="Nat. Commun.">
        <title>Thousands of microbial genomes shed light on interconnected biogeochemical processes in an aquifer system.</title>
        <authorList>
            <person name="Anantharaman K."/>
            <person name="Brown C.T."/>
            <person name="Hug L.A."/>
            <person name="Sharon I."/>
            <person name="Castelle C.J."/>
            <person name="Probst A.J."/>
            <person name="Thomas B.C."/>
            <person name="Singh A."/>
            <person name="Wilkins M.J."/>
            <person name="Karaoz U."/>
            <person name="Brodie E.L."/>
            <person name="Williams K.H."/>
            <person name="Hubbard S.S."/>
            <person name="Banfield J.F."/>
        </authorList>
    </citation>
    <scope>NUCLEOTIDE SEQUENCE [LARGE SCALE GENOMIC DNA]</scope>
</reference>
<dbReference type="PROSITE" id="PS51782">
    <property type="entry name" value="LYSM"/>
    <property type="match status" value="1"/>
</dbReference>
<feature type="transmembrane region" description="Helical" evidence="2">
    <location>
        <begin position="20"/>
        <end position="40"/>
    </location>
</feature>
<evidence type="ECO:0000259" key="3">
    <source>
        <dbReference type="PROSITE" id="PS51782"/>
    </source>
</evidence>
<organism evidence="4 5">
    <name type="scientific">candidate division WWE3 bacterium RIFCSPLOWO2_01_FULL_42_11</name>
    <dbReference type="NCBI Taxonomy" id="1802627"/>
    <lineage>
        <taxon>Bacteria</taxon>
        <taxon>Katanobacteria</taxon>
    </lineage>
</organism>
<feature type="compositionally biased region" description="Basic and acidic residues" evidence="1">
    <location>
        <begin position="63"/>
        <end position="72"/>
    </location>
</feature>
<evidence type="ECO:0000256" key="1">
    <source>
        <dbReference type="SAM" id="MobiDB-lite"/>
    </source>
</evidence>
<dbReference type="Pfam" id="PF01476">
    <property type="entry name" value="LysM"/>
    <property type="match status" value="1"/>
</dbReference>
<dbReference type="InterPro" id="IPR036779">
    <property type="entry name" value="LysM_dom_sf"/>
</dbReference>
<dbReference type="STRING" id="1802627.A3A70_02210"/>
<keyword evidence="2" id="KW-1133">Transmembrane helix</keyword>
<name>A0A1F4VND9_UNCKA</name>
<dbReference type="Proteomes" id="UP000178964">
    <property type="component" value="Unassembled WGS sequence"/>
</dbReference>
<gene>
    <name evidence="4" type="ORF">A3A70_02210</name>
</gene>